<dbReference type="EMBL" id="AP019515">
    <property type="protein sequence ID" value="BBI65789.1"/>
    <property type="molecule type" value="Genomic_DNA"/>
</dbReference>
<organism evidence="1 2">
    <name type="scientific">Vreelandella sulfidaeris</name>
    <dbReference type="NCBI Taxonomy" id="115553"/>
    <lineage>
        <taxon>Bacteria</taxon>
        <taxon>Pseudomonadati</taxon>
        <taxon>Pseudomonadota</taxon>
        <taxon>Gammaproteobacteria</taxon>
        <taxon>Oceanospirillales</taxon>
        <taxon>Halomonadaceae</taxon>
        <taxon>Vreelandella</taxon>
    </lineage>
</organism>
<gene>
    <name evidence="1" type="ORF">HSBAA_PA_3920</name>
</gene>
<evidence type="ECO:0000313" key="1">
    <source>
        <dbReference type="EMBL" id="BBI65789.1"/>
    </source>
</evidence>
<name>A0A455UNI2_9GAMM</name>
<dbReference type="AlphaFoldDB" id="A0A455UNI2"/>
<dbReference type="Proteomes" id="UP000320231">
    <property type="component" value="Plasmid pBAA-803-A"/>
</dbReference>
<geneLocation type="plasmid" evidence="2">
    <name>pbaa-803-a dna</name>
</geneLocation>
<evidence type="ECO:0000313" key="2">
    <source>
        <dbReference type="Proteomes" id="UP000320231"/>
    </source>
</evidence>
<dbReference type="KEGG" id="hsr:HSBAA_PA_3920"/>
<sequence>MEIPATVTGNMLFQFASLMGLKISPDMRQNPITGCAIGAPRCESCNSQNRVVTSSWQVFLQGGDIVGIGEMGHFDYVRMTVPNAS</sequence>
<protein>
    <submittedName>
        <fullName evidence="1">Uncharacterized protein</fullName>
    </submittedName>
</protein>
<accession>A0A455UNI2</accession>
<keyword evidence="1" id="KW-0614">Plasmid</keyword>
<proteinExistence type="predicted"/>
<reference evidence="1 2" key="1">
    <citation type="journal article" date="2019" name="Microbiol. Resour. Announc.">
        <title>Complete Genome Sequence of Halomonas sulfidaeris Strain Esulfide1 Isolated from a Metal Sulfide Rock at a Depth of 2,200 Meters, Obtained Using Nanopore Sequencing.</title>
        <authorList>
            <person name="Saito M."/>
            <person name="Nishigata A."/>
            <person name="Galipon J."/>
            <person name="Arakawa K."/>
        </authorList>
    </citation>
    <scope>NUCLEOTIDE SEQUENCE [LARGE SCALE GENOMIC DNA]</scope>
    <source>
        <strain evidence="1 2">ATCC BAA-803</strain>
        <plasmid evidence="2">pbaa-803-a dna</plasmid>
    </source>
</reference>